<evidence type="ECO:0000313" key="2">
    <source>
        <dbReference type="EMBL" id="CAG6535145.1"/>
    </source>
</evidence>
<name>A0A8D8HHB5_CULPI</name>
<keyword evidence="1" id="KW-1133">Transmembrane helix</keyword>
<protein>
    <submittedName>
        <fullName evidence="2">(northern house mosquito) hypothetical protein</fullName>
    </submittedName>
</protein>
<proteinExistence type="predicted"/>
<keyword evidence="1" id="KW-0472">Membrane</keyword>
<dbReference type="EMBL" id="HBUE01319262">
    <property type="protein sequence ID" value="CAG6587112.1"/>
    <property type="molecule type" value="Transcribed_RNA"/>
</dbReference>
<reference evidence="2" key="1">
    <citation type="submission" date="2021-05" db="EMBL/GenBank/DDBJ databases">
        <authorList>
            <person name="Alioto T."/>
            <person name="Alioto T."/>
            <person name="Gomez Garrido J."/>
        </authorList>
    </citation>
    <scope>NUCLEOTIDE SEQUENCE</scope>
</reference>
<evidence type="ECO:0000256" key="1">
    <source>
        <dbReference type="SAM" id="Phobius"/>
    </source>
</evidence>
<sequence length="148" mass="16387">MARRTYGCTNCHRFSSSSVRVLARTCHVWFALAMRWPWNCSFTTRKRTRNSPSSGPISWSCSGAPKLSMKVTTSSGLGAGTTSGSGLRSALGGSSLRELFVSSSLILLIANFCSNFQTFFAINNFVFSHFHFLNHFGLITSFYLKFLS</sequence>
<dbReference type="EMBL" id="HBUE01212771">
    <property type="protein sequence ID" value="CAG6535145.1"/>
    <property type="molecule type" value="Transcribed_RNA"/>
</dbReference>
<dbReference type="EMBL" id="HBUE01083689">
    <property type="protein sequence ID" value="CAG6478707.1"/>
    <property type="molecule type" value="Transcribed_RNA"/>
</dbReference>
<keyword evidence="1" id="KW-0812">Transmembrane</keyword>
<accession>A0A8D8HHB5</accession>
<organism evidence="2">
    <name type="scientific">Culex pipiens</name>
    <name type="common">House mosquito</name>
    <dbReference type="NCBI Taxonomy" id="7175"/>
    <lineage>
        <taxon>Eukaryota</taxon>
        <taxon>Metazoa</taxon>
        <taxon>Ecdysozoa</taxon>
        <taxon>Arthropoda</taxon>
        <taxon>Hexapoda</taxon>
        <taxon>Insecta</taxon>
        <taxon>Pterygota</taxon>
        <taxon>Neoptera</taxon>
        <taxon>Endopterygota</taxon>
        <taxon>Diptera</taxon>
        <taxon>Nematocera</taxon>
        <taxon>Culicoidea</taxon>
        <taxon>Culicidae</taxon>
        <taxon>Culicinae</taxon>
        <taxon>Culicini</taxon>
        <taxon>Culex</taxon>
        <taxon>Culex</taxon>
    </lineage>
</organism>
<feature type="transmembrane region" description="Helical" evidence="1">
    <location>
        <begin position="126"/>
        <end position="144"/>
    </location>
</feature>
<dbReference type="AlphaFoldDB" id="A0A8D8HHB5"/>
<feature type="transmembrane region" description="Helical" evidence="1">
    <location>
        <begin position="99"/>
        <end position="120"/>
    </location>
</feature>